<dbReference type="InterPro" id="IPR043502">
    <property type="entry name" value="DNA/RNA_pol_sf"/>
</dbReference>
<dbReference type="Gene3D" id="3.10.10.10">
    <property type="entry name" value="HIV Type 1 Reverse Transcriptase, subunit A, domain 1"/>
    <property type="match status" value="1"/>
</dbReference>
<evidence type="ECO:0000313" key="1">
    <source>
        <dbReference type="EMBL" id="GFC59029.1"/>
    </source>
</evidence>
<dbReference type="GO" id="GO:0003964">
    <property type="term" value="F:RNA-directed DNA polymerase activity"/>
    <property type="evidence" value="ECO:0007669"/>
    <property type="project" value="UniProtKB-KW"/>
</dbReference>
<sequence length="230" mass="26483">DFLLEEVNAFLAVEDEPTSSDYYQPYLNPEGDIFLLEAFLNDDPSPPPYQENYMPEVRKELKICEAHSEKSSIDEPHVAELKELPPHLEYAFLEGDDKLPVIIAKDLSVEEKTALITILKFHKRAIAWKLFDIKGINSEFCTHKIFMEEDFELAVQHQRRVNPKIHDMIKQEVIKLLEAGLIYPISDSPWVSPVHCVPKKGGFTVVENEDNELILTRLVMGWLACLHRLS</sequence>
<proteinExistence type="predicted"/>
<dbReference type="EMBL" id="BKCJ010979814">
    <property type="protein sequence ID" value="GFC59029.1"/>
    <property type="molecule type" value="Genomic_DNA"/>
</dbReference>
<dbReference type="AlphaFoldDB" id="A0A699Q5V8"/>
<keyword evidence="1" id="KW-0548">Nucleotidyltransferase</keyword>
<accession>A0A699Q5V8</accession>
<reference evidence="1" key="1">
    <citation type="journal article" date="2019" name="Sci. Rep.">
        <title>Draft genome of Tanacetum cinerariifolium, the natural source of mosquito coil.</title>
        <authorList>
            <person name="Yamashiro T."/>
            <person name="Shiraishi A."/>
            <person name="Satake H."/>
            <person name="Nakayama K."/>
        </authorList>
    </citation>
    <scope>NUCLEOTIDE SEQUENCE</scope>
</reference>
<protein>
    <submittedName>
        <fullName evidence="1">Reverse transcriptase domain-containing protein</fullName>
    </submittedName>
</protein>
<comment type="caution">
    <text evidence="1">The sequence shown here is derived from an EMBL/GenBank/DDBJ whole genome shotgun (WGS) entry which is preliminary data.</text>
</comment>
<name>A0A699Q5V8_TANCI</name>
<gene>
    <name evidence="1" type="ORF">Tci_830999</name>
</gene>
<keyword evidence="1" id="KW-0808">Transferase</keyword>
<feature type="non-terminal residue" evidence="1">
    <location>
        <position position="1"/>
    </location>
</feature>
<dbReference type="SUPFAM" id="SSF56672">
    <property type="entry name" value="DNA/RNA polymerases"/>
    <property type="match status" value="1"/>
</dbReference>
<keyword evidence="1" id="KW-0695">RNA-directed DNA polymerase</keyword>
<organism evidence="1">
    <name type="scientific">Tanacetum cinerariifolium</name>
    <name type="common">Dalmatian daisy</name>
    <name type="synonym">Chrysanthemum cinerariifolium</name>
    <dbReference type="NCBI Taxonomy" id="118510"/>
    <lineage>
        <taxon>Eukaryota</taxon>
        <taxon>Viridiplantae</taxon>
        <taxon>Streptophyta</taxon>
        <taxon>Embryophyta</taxon>
        <taxon>Tracheophyta</taxon>
        <taxon>Spermatophyta</taxon>
        <taxon>Magnoliopsida</taxon>
        <taxon>eudicotyledons</taxon>
        <taxon>Gunneridae</taxon>
        <taxon>Pentapetalae</taxon>
        <taxon>asterids</taxon>
        <taxon>campanulids</taxon>
        <taxon>Asterales</taxon>
        <taxon>Asteraceae</taxon>
        <taxon>Asteroideae</taxon>
        <taxon>Anthemideae</taxon>
        <taxon>Anthemidinae</taxon>
        <taxon>Tanacetum</taxon>
    </lineage>
</organism>